<feature type="chain" id="PRO_5020470408" description="Cytochrome c domain-containing protein" evidence="1">
    <location>
        <begin position="29"/>
        <end position="224"/>
    </location>
</feature>
<dbReference type="RefSeq" id="WP_134357021.1">
    <property type="nucleotide sequence ID" value="NZ_CP038033.1"/>
</dbReference>
<reference evidence="2 3" key="1">
    <citation type="submission" date="2019-03" db="EMBL/GenBank/DDBJ databases">
        <title>The genome sequence of Nitrosococcus wardiae strain D1FHST reveals the archetypal metabolic capacity of ammonia-oxidizing Gammaproteobacteria.</title>
        <authorList>
            <person name="Wang L."/>
            <person name="Lim C.K."/>
            <person name="Hanson T.E."/>
            <person name="Dang H."/>
            <person name="Klotz M.G."/>
        </authorList>
    </citation>
    <scope>NUCLEOTIDE SEQUENCE [LARGE SCALE GENOMIC DNA]</scope>
    <source>
        <strain evidence="2 3">D1FHS</strain>
    </source>
</reference>
<keyword evidence="3" id="KW-1185">Reference proteome</keyword>
<accession>A0A4P7BVG9</accession>
<organism evidence="2 3">
    <name type="scientific">Nitrosococcus wardiae</name>
    <dbReference type="NCBI Taxonomy" id="1814290"/>
    <lineage>
        <taxon>Bacteria</taxon>
        <taxon>Pseudomonadati</taxon>
        <taxon>Pseudomonadota</taxon>
        <taxon>Gammaproteobacteria</taxon>
        <taxon>Chromatiales</taxon>
        <taxon>Chromatiaceae</taxon>
        <taxon>Nitrosococcus</taxon>
    </lineage>
</organism>
<name>A0A4P7BVG9_9GAMM</name>
<feature type="signal peptide" evidence="1">
    <location>
        <begin position="1"/>
        <end position="28"/>
    </location>
</feature>
<dbReference type="KEGG" id="nwr:E3U44_05455"/>
<protein>
    <recommendedName>
        <fullName evidence="4">Cytochrome c domain-containing protein</fullName>
    </recommendedName>
</protein>
<dbReference type="EMBL" id="CP038033">
    <property type="protein sequence ID" value="QBQ54013.1"/>
    <property type="molecule type" value="Genomic_DNA"/>
</dbReference>
<evidence type="ECO:0000313" key="3">
    <source>
        <dbReference type="Proteomes" id="UP000294325"/>
    </source>
</evidence>
<sequence>MKLLRRAPPRWIYATLLLGWFGSFASSANDGPLFATYEEYAQAFTEGDPIERSGMDTWFLWTAGNQAFWGRGLPLATRGEVDLLRLLDARVFSREERFEVLGTINDPSCVAPTQSGEHGFLLDDCREPQTSEEKQIFGEPTGIVGLRKFPNPDFDPDYWAAAGGAEKYLSQTQETFDQDLEPPYLIGMSCAVCHASFDPLNPSRDPADPNWENLAPAFGNRFLN</sequence>
<evidence type="ECO:0000256" key="1">
    <source>
        <dbReference type="SAM" id="SignalP"/>
    </source>
</evidence>
<gene>
    <name evidence="2" type="ORF">E3U44_05455</name>
</gene>
<dbReference type="AlphaFoldDB" id="A0A4P7BVG9"/>
<dbReference type="OrthoDB" id="9805202at2"/>
<dbReference type="Proteomes" id="UP000294325">
    <property type="component" value="Chromosome"/>
</dbReference>
<evidence type="ECO:0008006" key="4">
    <source>
        <dbReference type="Google" id="ProtNLM"/>
    </source>
</evidence>
<evidence type="ECO:0000313" key="2">
    <source>
        <dbReference type="EMBL" id="QBQ54013.1"/>
    </source>
</evidence>
<keyword evidence="1" id="KW-0732">Signal</keyword>
<proteinExistence type="predicted"/>